<gene>
    <name evidence="1" type="ORF">AVEN_216765_1</name>
</gene>
<organism evidence="1 2">
    <name type="scientific">Araneus ventricosus</name>
    <name type="common">Orbweaver spider</name>
    <name type="synonym">Epeira ventricosa</name>
    <dbReference type="NCBI Taxonomy" id="182803"/>
    <lineage>
        <taxon>Eukaryota</taxon>
        <taxon>Metazoa</taxon>
        <taxon>Ecdysozoa</taxon>
        <taxon>Arthropoda</taxon>
        <taxon>Chelicerata</taxon>
        <taxon>Arachnida</taxon>
        <taxon>Araneae</taxon>
        <taxon>Araneomorphae</taxon>
        <taxon>Entelegynae</taxon>
        <taxon>Araneoidea</taxon>
        <taxon>Araneidae</taxon>
        <taxon>Araneus</taxon>
    </lineage>
</organism>
<protein>
    <submittedName>
        <fullName evidence="1">Uncharacterized protein</fullName>
    </submittedName>
</protein>
<name>A0A4Y2MMI0_ARAVE</name>
<proteinExistence type="predicted"/>
<evidence type="ECO:0000313" key="1">
    <source>
        <dbReference type="EMBL" id="GBN26846.1"/>
    </source>
</evidence>
<dbReference type="EMBL" id="BGPR01007436">
    <property type="protein sequence ID" value="GBN26846.1"/>
    <property type="molecule type" value="Genomic_DNA"/>
</dbReference>
<sequence>MKCVSVFETAQRLFGDEPLNFDSCSDDKEESKPTLLLQTSVPHQQMDIRPSRSSLTGTRPTYITGLRWNRDSKLKPSGAEVDTLPLSHRIMNKILHLKREFFLQ</sequence>
<dbReference type="AlphaFoldDB" id="A0A4Y2MMI0"/>
<keyword evidence="2" id="KW-1185">Reference proteome</keyword>
<evidence type="ECO:0000313" key="2">
    <source>
        <dbReference type="Proteomes" id="UP000499080"/>
    </source>
</evidence>
<reference evidence="1 2" key="1">
    <citation type="journal article" date="2019" name="Sci. Rep.">
        <title>Orb-weaving spider Araneus ventricosus genome elucidates the spidroin gene catalogue.</title>
        <authorList>
            <person name="Kono N."/>
            <person name="Nakamura H."/>
            <person name="Ohtoshi R."/>
            <person name="Moran D.A.P."/>
            <person name="Shinohara A."/>
            <person name="Yoshida Y."/>
            <person name="Fujiwara M."/>
            <person name="Mori M."/>
            <person name="Tomita M."/>
            <person name="Arakawa K."/>
        </authorList>
    </citation>
    <scope>NUCLEOTIDE SEQUENCE [LARGE SCALE GENOMIC DNA]</scope>
</reference>
<accession>A0A4Y2MMI0</accession>
<comment type="caution">
    <text evidence="1">The sequence shown here is derived from an EMBL/GenBank/DDBJ whole genome shotgun (WGS) entry which is preliminary data.</text>
</comment>
<dbReference type="Proteomes" id="UP000499080">
    <property type="component" value="Unassembled WGS sequence"/>
</dbReference>